<gene>
    <name evidence="2" type="ORF">M440DRAFT_1234209</name>
</gene>
<name>A0A2T4C5F7_TRILO</name>
<accession>A0A2T4C5F7</accession>
<organism evidence="2 3">
    <name type="scientific">Trichoderma longibrachiatum ATCC 18648</name>
    <dbReference type="NCBI Taxonomy" id="983965"/>
    <lineage>
        <taxon>Eukaryota</taxon>
        <taxon>Fungi</taxon>
        <taxon>Dikarya</taxon>
        <taxon>Ascomycota</taxon>
        <taxon>Pezizomycotina</taxon>
        <taxon>Sordariomycetes</taxon>
        <taxon>Hypocreomycetidae</taxon>
        <taxon>Hypocreales</taxon>
        <taxon>Hypocreaceae</taxon>
        <taxon>Trichoderma</taxon>
    </lineage>
</organism>
<proteinExistence type="predicted"/>
<evidence type="ECO:0000313" key="3">
    <source>
        <dbReference type="Proteomes" id="UP000240760"/>
    </source>
</evidence>
<keyword evidence="3" id="KW-1185">Reference proteome</keyword>
<evidence type="ECO:0000313" key="2">
    <source>
        <dbReference type="EMBL" id="PTB76764.1"/>
    </source>
</evidence>
<protein>
    <submittedName>
        <fullName evidence="2">Uncharacterized protein</fullName>
    </submittedName>
</protein>
<dbReference type="Proteomes" id="UP000240760">
    <property type="component" value="Unassembled WGS sequence"/>
</dbReference>
<reference evidence="2 3" key="1">
    <citation type="submission" date="2016-07" db="EMBL/GenBank/DDBJ databases">
        <title>Multiple horizontal gene transfer events from other fungi enriched the ability of initially mycotrophic Trichoderma (Ascomycota) to feed on dead plant biomass.</title>
        <authorList>
            <consortium name="DOE Joint Genome Institute"/>
            <person name="Aerts A."/>
            <person name="Atanasova L."/>
            <person name="Chenthamara K."/>
            <person name="Zhang J."/>
            <person name="Grujic M."/>
            <person name="Henrissat B."/>
            <person name="Kuo A."/>
            <person name="Salamov A."/>
            <person name="Lipzen A."/>
            <person name="Labutti K."/>
            <person name="Barry K."/>
            <person name="Miao Y."/>
            <person name="Rahimi M.J."/>
            <person name="Shen Q."/>
            <person name="Grigoriev I.V."/>
            <person name="Kubicek C.P."/>
            <person name="Druzhinina I.S."/>
        </authorList>
    </citation>
    <scope>NUCLEOTIDE SEQUENCE [LARGE SCALE GENOMIC DNA]</scope>
    <source>
        <strain evidence="2 3">ATCC 18648</strain>
    </source>
</reference>
<sequence length="277" mass="30684">MVAVTPNTLSWDQGHAVALRCKAILEEHGIHDVHCEIRESIVRLLTESTSTKPASTNETEPTFQLSSGFPEPISARDTYGASYATFTDYLGTRITTRDRPNLAGTKGLYLSLPPSAHGEPRLVALTCRHVAVHSRTGTGPSRDIIQVDQPTLLDELDRYEEIAELYAEKADEYSKRGEADVVAECTELKNSAEVLVKIMKSCKAASSRVIGQLLYSHESSCATTTGADWLRDWALVELQPAGHQAPLDSIKNRIFTGPEFRWSYLLKKGKPGWVIEW</sequence>
<evidence type="ECO:0000256" key="1">
    <source>
        <dbReference type="SAM" id="MobiDB-lite"/>
    </source>
</evidence>
<dbReference type="AlphaFoldDB" id="A0A2T4C5F7"/>
<dbReference type="OrthoDB" id="5424209at2759"/>
<dbReference type="EMBL" id="KZ679131">
    <property type="protein sequence ID" value="PTB76764.1"/>
    <property type="molecule type" value="Genomic_DNA"/>
</dbReference>
<dbReference type="STRING" id="983965.A0A2T4C5F7"/>
<feature type="compositionally biased region" description="Polar residues" evidence="1">
    <location>
        <begin position="48"/>
        <end position="67"/>
    </location>
</feature>
<feature type="region of interest" description="Disordered" evidence="1">
    <location>
        <begin position="48"/>
        <end position="69"/>
    </location>
</feature>